<reference evidence="2" key="3">
    <citation type="submission" date="2022-06" db="UniProtKB">
        <authorList>
            <consortium name="EnsemblPlants"/>
        </authorList>
    </citation>
    <scope>IDENTIFICATION</scope>
</reference>
<dbReference type="Proteomes" id="UP000015106">
    <property type="component" value="Chromosome 5"/>
</dbReference>
<reference evidence="2" key="2">
    <citation type="submission" date="2018-03" db="EMBL/GenBank/DDBJ databases">
        <title>The Triticum urartu genome reveals the dynamic nature of wheat genome evolution.</title>
        <authorList>
            <person name="Ling H."/>
            <person name="Ma B."/>
            <person name="Shi X."/>
            <person name="Liu H."/>
            <person name="Dong L."/>
            <person name="Sun H."/>
            <person name="Cao Y."/>
            <person name="Gao Q."/>
            <person name="Zheng S."/>
            <person name="Li Y."/>
            <person name="Yu Y."/>
            <person name="Du H."/>
            <person name="Qi M."/>
            <person name="Li Y."/>
            <person name="Yu H."/>
            <person name="Cui Y."/>
            <person name="Wang N."/>
            <person name="Chen C."/>
            <person name="Wu H."/>
            <person name="Zhao Y."/>
            <person name="Zhang J."/>
            <person name="Li Y."/>
            <person name="Zhou W."/>
            <person name="Zhang B."/>
            <person name="Hu W."/>
            <person name="Eijk M."/>
            <person name="Tang J."/>
            <person name="Witsenboer H."/>
            <person name="Zhao S."/>
            <person name="Li Z."/>
            <person name="Zhang A."/>
            <person name="Wang D."/>
            <person name="Liang C."/>
        </authorList>
    </citation>
    <scope>NUCLEOTIDE SEQUENCE [LARGE SCALE GENOMIC DNA]</scope>
    <source>
        <strain evidence="2">cv. G1812</strain>
    </source>
</reference>
<evidence type="ECO:0000313" key="3">
    <source>
        <dbReference type="Proteomes" id="UP000015106"/>
    </source>
</evidence>
<evidence type="ECO:0000313" key="2">
    <source>
        <dbReference type="EnsemblPlants" id="TuG1812G0500003170.01.T01.cds310193"/>
    </source>
</evidence>
<evidence type="ECO:0000259" key="1">
    <source>
        <dbReference type="Pfam" id="PF23622"/>
    </source>
</evidence>
<dbReference type="Pfam" id="PF23622">
    <property type="entry name" value="LRR_At1g61320_AtMIF1"/>
    <property type="match status" value="1"/>
</dbReference>
<dbReference type="EnsemblPlants" id="TuG1812G0500003170.01.T01">
    <property type="protein sequence ID" value="TuG1812G0500003170.01.T01.cds310193"/>
    <property type="gene ID" value="TuG1812G0500003170.01"/>
</dbReference>
<organism evidence="2 3">
    <name type="scientific">Triticum urartu</name>
    <name type="common">Red wild einkorn</name>
    <name type="synonym">Crithodium urartu</name>
    <dbReference type="NCBI Taxonomy" id="4572"/>
    <lineage>
        <taxon>Eukaryota</taxon>
        <taxon>Viridiplantae</taxon>
        <taxon>Streptophyta</taxon>
        <taxon>Embryophyta</taxon>
        <taxon>Tracheophyta</taxon>
        <taxon>Spermatophyta</taxon>
        <taxon>Magnoliopsida</taxon>
        <taxon>Liliopsida</taxon>
        <taxon>Poales</taxon>
        <taxon>Poaceae</taxon>
        <taxon>BOP clade</taxon>
        <taxon>Pooideae</taxon>
        <taxon>Triticodae</taxon>
        <taxon>Triticeae</taxon>
        <taxon>Triticinae</taxon>
        <taxon>Triticum</taxon>
    </lineage>
</organism>
<dbReference type="Gramene" id="TuG1812G0500003170.01.T01">
    <property type="protein sequence ID" value="TuG1812G0500003170.01.T01.cds310193"/>
    <property type="gene ID" value="TuG1812G0500003170.01"/>
</dbReference>
<name>A0A8R7UJF8_TRIUA</name>
<sequence length="104" mass="11585">MLLVRLVCRTHFCNHGDAVATLTLSKETLGLNGKGIAKDEMARDLVIKVDGILKNHSGVGMKKLELNLHCCSKVDRCYLNSWLRIAFRVGIEELTMLLCPVTCQ</sequence>
<keyword evidence="3" id="KW-1185">Reference proteome</keyword>
<accession>A0A8R7UJF8</accession>
<feature type="domain" description="At1g61320/AtMIF1 LRR" evidence="1">
    <location>
        <begin position="52"/>
        <end position="100"/>
    </location>
</feature>
<protein>
    <recommendedName>
        <fullName evidence="1">At1g61320/AtMIF1 LRR domain-containing protein</fullName>
    </recommendedName>
</protein>
<dbReference type="AlphaFoldDB" id="A0A8R7UJF8"/>
<proteinExistence type="predicted"/>
<reference evidence="3" key="1">
    <citation type="journal article" date="2013" name="Nature">
        <title>Draft genome of the wheat A-genome progenitor Triticum urartu.</title>
        <authorList>
            <person name="Ling H.Q."/>
            <person name="Zhao S."/>
            <person name="Liu D."/>
            <person name="Wang J."/>
            <person name="Sun H."/>
            <person name="Zhang C."/>
            <person name="Fan H."/>
            <person name="Li D."/>
            <person name="Dong L."/>
            <person name="Tao Y."/>
            <person name="Gao C."/>
            <person name="Wu H."/>
            <person name="Li Y."/>
            <person name="Cui Y."/>
            <person name="Guo X."/>
            <person name="Zheng S."/>
            <person name="Wang B."/>
            <person name="Yu K."/>
            <person name="Liang Q."/>
            <person name="Yang W."/>
            <person name="Lou X."/>
            <person name="Chen J."/>
            <person name="Feng M."/>
            <person name="Jian J."/>
            <person name="Zhang X."/>
            <person name="Luo G."/>
            <person name="Jiang Y."/>
            <person name="Liu J."/>
            <person name="Wang Z."/>
            <person name="Sha Y."/>
            <person name="Zhang B."/>
            <person name="Wu H."/>
            <person name="Tang D."/>
            <person name="Shen Q."/>
            <person name="Xue P."/>
            <person name="Zou S."/>
            <person name="Wang X."/>
            <person name="Liu X."/>
            <person name="Wang F."/>
            <person name="Yang Y."/>
            <person name="An X."/>
            <person name="Dong Z."/>
            <person name="Zhang K."/>
            <person name="Zhang X."/>
            <person name="Luo M.C."/>
            <person name="Dvorak J."/>
            <person name="Tong Y."/>
            <person name="Wang J."/>
            <person name="Yang H."/>
            <person name="Li Z."/>
            <person name="Wang D."/>
            <person name="Zhang A."/>
            <person name="Wang J."/>
        </authorList>
    </citation>
    <scope>NUCLEOTIDE SEQUENCE</scope>
    <source>
        <strain evidence="3">cv. G1812</strain>
    </source>
</reference>
<dbReference type="InterPro" id="IPR055357">
    <property type="entry name" value="LRR_At1g61320_AtMIF1"/>
</dbReference>